<organism evidence="1 2">
    <name type="scientific">Vibrio owensii CAIM 1854 = LMG 25443</name>
    <dbReference type="NCBI Taxonomy" id="1229493"/>
    <lineage>
        <taxon>Bacteria</taxon>
        <taxon>Pseudomonadati</taxon>
        <taxon>Pseudomonadota</taxon>
        <taxon>Gammaproteobacteria</taxon>
        <taxon>Vibrionales</taxon>
        <taxon>Vibrionaceae</taxon>
        <taxon>Vibrio</taxon>
    </lineage>
</organism>
<gene>
    <name evidence="1" type="ORF">H735_08985</name>
</gene>
<proteinExistence type="predicted"/>
<accession>A0A0C1ZA69</accession>
<comment type="caution">
    <text evidence="1">The sequence shown here is derived from an EMBL/GenBank/DDBJ whole genome shotgun (WGS) entry which is preliminary data.</text>
</comment>
<dbReference type="EMBL" id="JPRD01000015">
    <property type="protein sequence ID" value="KIF53074.1"/>
    <property type="molecule type" value="Genomic_DNA"/>
</dbReference>
<evidence type="ECO:0000313" key="1">
    <source>
        <dbReference type="EMBL" id="KIF53074.1"/>
    </source>
</evidence>
<evidence type="ECO:0000313" key="2">
    <source>
        <dbReference type="Proteomes" id="UP000031586"/>
    </source>
</evidence>
<name>A0A0C1ZA69_9VIBR</name>
<dbReference type="RefSeq" id="WP_020194240.1">
    <property type="nucleotide sequence ID" value="NZ_BAOH01000005.1"/>
</dbReference>
<dbReference type="AlphaFoldDB" id="A0A0C1ZA69"/>
<dbReference type="Proteomes" id="UP000031586">
    <property type="component" value="Unassembled WGS sequence"/>
</dbReference>
<protein>
    <submittedName>
        <fullName evidence="1">Uncharacterized protein</fullName>
    </submittedName>
</protein>
<dbReference type="PATRIC" id="fig|1229493.5.peg.883"/>
<reference evidence="1 2" key="1">
    <citation type="submission" date="2014-07" db="EMBL/GenBank/DDBJ databases">
        <title>Unique and conserved regions in Vibrio harveyi and related species in comparison with the shrimp pathogen Vibrio harveyi CAIM 1792.</title>
        <authorList>
            <person name="Espinoza-Valles I."/>
            <person name="Vora G."/>
            <person name="Leekitcharoenphon P."/>
            <person name="Ussery D."/>
            <person name="Hoj L."/>
            <person name="Gomez-Gil B."/>
        </authorList>
    </citation>
    <scope>NUCLEOTIDE SEQUENCE [LARGE SCALE GENOMIC DNA]</scope>
    <source>
        <strain evidence="2">CAIM 1854 / LMG 25443</strain>
    </source>
</reference>
<sequence>MDTQTDKSLSHKKLYGDLSEATQLIEIAIKCTDAALSIVLNNQDSIALTKVEKERLKRILSSSNSNAIQSGQLLEKCLLSAK</sequence>